<gene>
    <name evidence="2" type="ORF">BZG01_08760</name>
</gene>
<dbReference type="SUPFAM" id="SSF49464">
    <property type="entry name" value="Carboxypeptidase regulatory domain-like"/>
    <property type="match status" value="1"/>
</dbReference>
<organism evidence="2 3">
    <name type="scientific">Labilibaculum manganireducens</name>
    <dbReference type="NCBI Taxonomy" id="1940525"/>
    <lineage>
        <taxon>Bacteria</taxon>
        <taxon>Pseudomonadati</taxon>
        <taxon>Bacteroidota</taxon>
        <taxon>Bacteroidia</taxon>
        <taxon>Marinilabiliales</taxon>
        <taxon>Marinifilaceae</taxon>
        <taxon>Labilibaculum</taxon>
    </lineage>
</organism>
<name>A0A2N3IA48_9BACT</name>
<dbReference type="EMBL" id="MVDE01000010">
    <property type="protein sequence ID" value="PKQ67177.1"/>
    <property type="molecule type" value="Genomic_DNA"/>
</dbReference>
<comment type="caution">
    <text evidence="2">The sequence shown here is derived from an EMBL/GenBank/DDBJ whole genome shotgun (WGS) entry which is preliminary data.</text>
</comment>
<accession>A0A2N3IA48</accession>
<feature type="signal peptide" evidence="1">
    <location>
        <begin position="1"/>
        <end position="19"/>
    </location>
</feature>
<evidence type="ECO:0000256" key="1">
    <source>
        <dbReference type="SAM" id="SignalP"/>
    </source>
</evidence>
<keyword evidence="3" id="KW-1185">Reference proteome</keyword>
<evidence type="ECO:0000313" key="3">
    <source>
        <dbReference type="Proteomes" id="UP000233618"/>
    </source>
</evidence>
<protein>
    <recommendedName>
        <fullName evidence="4">Carboxypeptidase regulatory-like domain-containing protein</fullName>
    </recommendedName>
</protein>
<feature type="chain" id="PRO_5014665336" description="Carboxypeptidase regulatory-like domain-containing protein" evidence="1">
    <location>
        <begin position="20"/>
        <end position="247"/>
    </location>
</feature>
<sequence length="247" mass="28114">MTKKILFALLLICSLYLHASAQKDSITISGIVTDFEGNAKDSAFLEIKGRNFGKESMYETYTNSDGRYSLKVKKGKYLALASMKLCEYPKSNSLLSPEDMRLEFWAWNVIAEEDMELNIHYHRLEIYGVTVFKIEGASPGYTIYCRPMSLSKYFSSPKSAIDYTDLCADPDLLDVKVTINEVPVKINMKQKVKEYISDGICNGYLLHVDAPKELSKKGYDIFRIEMTDLENGDKGEAVYFKEKNGYL</sequence>
<dbReference type="Gene3D" id="2.60.40.1120">
    <property type="entry name" value="Carboxypeptidase-like, regulatory domain"/>
    <property type="match status" value="1"/>
</dbReference>
<dbReference type="RefSeq" id="WP_101309456.1">
    <property type="nucleotide sequence ID" value="NZ_MVDE01000010.1"/>
</dbReference>
<proteinExistence type="predicted"/>
<evidence type="ECO:0008006" key="4">
    <source>
        <dbReference type="Google" id="ProtNLM"/>
    </source>
</evidence>
<dbReference type="Proteomes" id="UP000233618">
    <property type="component" value="Unassembled WGS sequence"/>
</dbReference>
<dbReference type="AlphaFoldDB" id="A0A2N3IA48"/>
<keyword evidence="1" id="KW-0732">Signal</keyword>
<reference evidence="2 3" key="1">
    <citation type="journal article" date="2017" name="Front. Microbiol.">
        <title>Labilibaculum manganireducens gen. nov., sp. nov. and Labilibaculum filiforme sp. nov., Novel Bacteroidetes Isolated from Subsurface Sediments of the Baltic Sea.</title>
        <authorList>
            <person name="Vandieken V."/>
            <person name="Marshall I.P."/>
            <person name="Niemann H."/>
            <person name="Engelen B."/>
            <person name="Cypionka H."/>
        </authorList>
    </citation>
    <scope>NUCLEOTIDE SEQUENCE [LARGE SCALE GENOMIC DNA]</scope>
    <source>
        <strain evidence="2 3">59.10-2M</strain>
    </source>
</reference>
<dbReference type="InterPro" id="IPR008969">
    <property type="entry name" value="CarboxyPept-like_regulatory"/>
</dbReference>
<evidence type="ECO:0000313" key="2">
    <source>
        <dbReference type="EMBL" id="PKQ67177.1"/>
    </source>
</evidence>